<organism evidence="4 5">
    <name type="scientific">Streptomyces chiangmaiensis</name>
    <dbReference type="NCBI Taxonomy" id="766497"/>
    <lineage>
        <taxon>Bacteria</taxon>
        <taxon>Bacillati</taxon>
        <taxon>Actinomycetota</taxon>
        <taxon>Actinomycetes</taxon>
        <taxon>Kitasatosporales</taxon>
        <taxon>Streptomycetaceae</taxon>
        <taxon>Streptomyces</taxon>
    </lineage>
</organism>
<sequence length="285" mass="29800">MTVQDRSLAHEDLQSTSLRLCEVAGAAARSVGDLLRREFPARDAVDTKADFHDLVTPHDQHADDLIRRQLADAVPESRVVGEEGGVSGAGEITWYVDPIDGTSNFAGGVPFFCVSIGAALHDRLIAGVVYDPLREELFTAHLGGAAVNGVPMSSRGVPTDRTAVLATDFPTHRESGLAANGLPDAELFAEMVRSFRTVRRLGSGALTLAYVAAGRLDATVGLNAKPWDVAAGAMLVEAAGGVYRPVRRDAGSAPGPWAASSYVACVADFDLSGSCLAQLVGGSDD</sequence>
<comment type="similarity">
    <text evidence="3">Belongs to the inositol monophosphatase superfamily.</text>
</comment>
<evidence type="ECO:0000256" key="3">
    <source>
        <dbReference type="RuleBase" id="RU364068"/>
    </source>
</evidence>
<protein>
    <recommendedName>
        <fullName evidence="3">Inositol-1-monophosphatase</fullName>
        <ecNumber evidence="3">3.1.3.25</ecNumber>
    </recommendedName>
</protein>
<reference evidence="4" key="1">
    <citation type="submission" date="2024-01" db="EMBL/GenBank/DDBJ databases">
        <title>First draft genome sequence data of TA4-1, the type strain of Gram-positive actinobacterium Streptomyces chiangmaiensis.</title>
        <authorList>
            <person name="Yasawong M."/>
            <person name="Nantapong N."/>
        </authorList>
    </citation>
    <scope>NUCLEOTIDE SEQUENCE</scope>
    <source>
        <strain evidence="4">TA4-1</strain>
    </source>
</reference>
<dbReference type="PANTHER" id="PTHR20854">
    <property type="entry name" value="INOSITOL MONOPHOSPHATASE"/>
    <property type="match status" value="1"/>
</dbReference>
<dbReference type="PANTHER" id="PTHR20854:SF4">
    <property type="entry name" value="INOSITOL-1-MONOPHOSPHATASE-RELATED"/>
    <property type="match status" value="1"/>
</dbReference>
<dbReference type="Proteomes" id="UP001333996">
    <property type="component" value="Unassembled WGS sequence"/>
</dbReference>
<proteinExistence type="inferred from homology"/>
<dbReference type="PRINTS" id="PR00377">
    <property type="entry name" value="IMPHPHTASES"/>
</dbReference>
<keyword evidence="3 4" id="KW-0378">Hydrolase</keyword>
<evidence type="ECO:0000313" key="5">
    <source>
        <dbReference type="Proteomes" id="UP001333996"/>
    </source>
</evidence>
<comment type="caution">
    <text evidence="4">The sequence shown here is derived from an EMBL/GenBank/DDBJ whole genome shotgun (WGS) entry which is preliminary data.</text>
</comment>
<dbReference type="SUPFAM" id="SSF56655">
    <property type="entry name" value="Carbohydrate phosphatase"/>
    <property type="match status" value="1"/>
</dbReference>
<evidence type="ECO:0000256" key="1">
    <source>
        <dbReference type="ARBA" id="ARBA00001033"/>
    </source>
</evidence>
<evidence type="ECO:0000313" key="4">
    <source>
        <dbReference type="EMBL" id="MED7827138.1"/>
    </source>
</evidence>
<dbReference type="InterPro" id="IPR033942">
    <property type="entry name" value="IMPase"/>
</dbReference>
<dbReference type="Pfam" id="PF00459">
    <property type="entry name" value="Inositol_P"/>
    <property type="match status" value="1"/>
</dbReference>
<comment type="cofactor">
    <cofactor evidence="2 3">
        <name>Mg(2+)</name>
        <dbReference type="ChEBI" id="CHEBI:18420"/>
    </cofactor>
</comment>
<dbReference type="RefSeq" id="WP_329511523.1">
    <property type="nucleotide sequence ID" value="NZ_BAAAYZ010000147.1"/>
</dbReference>
<keyword evidence="5" id="KW-1185">Reference proteome</keyword>
<dbReference type="Gene3D" id="3.30.540.10">
    <property type="entry name" value="Fructose-1,6-Bisphosphatase, subunit A, domain 1"/>
    <property type="match status" value="1"/>
</dbReference>
<evidence type="ECO:0000256" key="2">
    <source>
        <dbReference type="ARBA" id="ARBA00001946"/>
    </source>
</evidence>
<accession>A0ABU7FTH4</accession>
<dbReference type="CDD" id="cd01639">
    <property type="entry name" value="IMPase"/>
    <property type="match status" value="1"/>
</dbReference>
<dbReference type="InterPro" id="IPR000760">
    <property type="entry name" value="Inositol_monophosphatase-like"/>
</dbReference>
<dbReference type="Gene3D" id="3.40.190.80">
    <property type="match status" value="1"/>
</dbReference>
<name>A0ABU7FTH4_9ACTN</name>
<dbReference type="EC" id="3.1.3.25" evidence="3"/>
<comment type="catalytic activity">
    <reaction evidence="1 3">
        <text>a myo-inositol phosphate + H2O = myo-inositol + phosphate</text>
        <dbReference type="Rhea" id="RHEA:24056"/>
        <dbReference type="ChEBI" id="CHEBI:15377"/>
        <dbReference type="ChEBI" id="CHEBI:17268"/>
        <dbReference type="ChEBI" id="CHEBI:43474"/>
        <dbReference type="ChEBI" id="CHEBI:84139"/>
        <dbReference type="EC" id="3.1.3.25"/>
    </reaction>
</comment>
<gene>
    <name evidence="4" type="ORF">VXC91_35785</name>
</gene>
<dbReference type="GO" id="GO:0016787">
    <property type="term" value="F:hydrolase activity"/>
    <property type="evidence" value="ECO:0007669"/>
    <property type="project" value="UniProtKB-KW"/>
</dbReference>
<keyword evidence="3" id="KW-0479">Metal-binding</keyword>
<dbReference type="EMBL" id="JAYWVC010000206">
    <property type="protein sequence ID" value="MED7827138.1"/>
    <property type="molecule type" value="Genomic_DNA"/>
</dbReference>
<keyword evidence="3" id="KW-0460">Magnesium</keyword>